<dbReference type="Proteomes" id="UP001501676">
    <property type="component" value="Unassembled WGS sequence"/>
</dbReference>
<keyword evidence="3" id="KW-1185">Reference proteome</keyword>
<protein>
    <submittedName>
        <fullName evidence="2">Uncharacterized protein</fullName>
    </submittedName>
</protein>
<comment type="caution">
    <text evidence="2">The sequence shown here is derived from an EMBL/GenBank/DDBJ whole genome shotgun (WGS) entry which is preliminary data.</text>
</comment>
<feature type="compositionally biased region" description="Basic and acidic residues" evidence="1">
    <location>
        <begin position="146"/>
        <end position="162"/>
    </location>
</feature>
<dbReference type="RefSeq" id="WP_345725904.1">
    <property type="nucleotide sequence ID" value="NZ_BAAAYN010000001.1"/>
</dbReference>
<sequence>MSDAREGEPRAALRRRRNLKTVLVVLLALVLCGSCCVGCREVLIGDVIVADRPDLDSTAVKTARTNAETRLERNLSIARLPGTVVADAGQAACYPGEHSIKFSTPYDHLCISRHVVYLAITATSVRATLRTIHTALVNEDWSAQRPADRGGDRLTLNDESTHEPSTGPTALSLREAAYARDEDQLAFRYGPVSKDLLTTLTAWQDISLYAFTPAYWSERHRVTDADLGAAVRTSGGDVLIAVAAEQTWFRNGD</sequence>
<evidence type="ECO:0000313" key="2">
    <source>
        <dbReference type="EMBL" id="GAA3381807.1"/>
    </source>
</evidence>
<dbReference type="EMBL" id="BAAAYN010000001">
    <property type="protein sequence ID" value="GAA3381807.1"/>
    <property type="molecule type" value="Genomic_DNA"/>
</dbReference>
<evidence type="ECO:0000256" key="1">
    <source>
        <dbReference type="SAM" id="MobiDB-lite"/>
    </source>
</evidence>
<accession>A0ABP6SPY4</accession>
<proteinExistence type="predicted"/>
<organism evidence="2 3">
    <name type="scientific">Cryptosporangium minutisporangium</name>
    <dbReference type="NCBI Taxonomy" id="113569"/>
    <lineage>
        <taxon>Bacteria</taxon>
        <taxon>Bacillati</taxon>
        <taxon>Actinomycetota</taxon>
        <taxon>Actinomycetes</taxon>
        <taxon>Cryptosporangiales</taxon>
        <taxon>Cryptosporangiaceae</taxon>
        <taxon>Cryptosporangium</taxon>
    </lineage>
</organism>
<reference evidence="3" key="1">
    <citation type="journal article" date="2019" name="Int. J. Syst. Evol. Microbiol.">
        <title>The Global Catalogue of Microorganisms (GCM) 10K type strain sequencing project: providing services to taxonomists for standard genome sequencing and annotation.</title>
        <authorList>
            <consortium name="The Broad Institute Genomics Platform"/>
            <consortium name="The Broad Institute Genome Sequencing Center for Infectious Disease"/>
            <person name="Wu L."/>
            <person name="Ma J."/>
        </authorList>
    </citation>
    <scope>NUCLEOTIDE SEQUENCE [LARGE SCALE GENOMIC DNA]</scope>
    <source>
        <strain evidence="3">JCM 9458</strain>
    </source>
</reference>
<evidence type="ECO:0000313" key="3">
    <source>
        <dbReference type="Proteomes" id="UP001501676"/>
    </source>
</evidence>
<gene>
    <name evidence="2" type="ORF">GCM10020369_01180</name>
</gene>
<name>A0ABP6SPY4_9ACTN</name>
<feature type="region of interest" description="Disordered" evidence="1">
    <location>
        <begin position="143"/>
        <end position="169"/>
    </location>
</feature>